<dbReference type="EMBL" id="OV725078">
    <property type="protein sequence ID" value="CAH1394186.1"/>
    <property type="molecule type" value="Genomic_DNA"/>
</dbReference>
<name>A0A9P0H3F6_NEZVI</name>
<dbReference type="SUPFAM" id="SSF53901">
    <property type="entry name" value="Thiolase-like"/>
    <property type="match status" value="1"/>
</dbReference>
<sequence>MIEAGKKLIKNSDDDIVISGIAGNFPDADGMEELANSLYNKAEMISDDERRWKLDHPEIPQRTGKLKEVEKFDASAFGVHFNQAESMDPMNRILLEKSYEAIIDSGFKLTETLVDADGPNCLYQYLPLAWVNRH</sequence>
<dbReference type="PANTHER" id="PTHR43775">
    <property type="entry name" value="FATTY ACID SYNTHASE"/>
    <property type="match status" value="1"/>
</dbReference>
<accession>A0A9P0H3F6</accession>
<dbReference type="OrthoDB" id="6624871at2759"/>
<organism evidence="2 3">
    <name type="scientific">Nezara viridula</name>
    <name type="common">Southern green stink bug</name>
    <name type="synonym">Cimex viridulus</name>
    <dbReference type="NCBI Taxonomy" id="85310"/>
    <lineage>
        <taxon>Eukaryota</taxon>
        <taxon>Metazoa</taxon>
        <taxon>Ecdysozoa</taxon>
        <taxon>Arthropoda</taxon>
        <taxon>Hexapoda</taxon>
        <taxon>Insecta</taxon>
        <taxon>Pterygota</taxon>
        <taxon>Neoptera</taxon>
        <taxon>Paraneoptera</taxon>
        <taxon>Hemiptera</taxon>
        <taxon>Heteroptera</taxon>
        <taxon>Panheteroptera</taxon>
        <taxon>Pentatomomorpha</taxon>
        <taxon>Pentatomoidea</taxon>
        <taxon>Pentatomidae</taxon>
        <taxon>Pentatominae</taxon>
        <taxon>Nezara</taxon>
    </lineage>
</organism>
<evidence type="ECO:0000313" key="3">
    <source>
        <dbReference type="Proteomes" id="UP001152798"/>
    </source>
</evidence>
<dbReference type="Gene3D" id="3.40.47.10">
    <property type="match status" value="1"/>
</dbReference>
<dbReference type="InterPro" id="IPR050091">
    <property type="entry name" value="PKS_NRPS_Biosynth_Enz"/>
</dbReference>
<dbReference type="PANTHER" id="PTHR43775:SF23">
    <property type="entry name" value="FATTY ACID SYNTHASE 3"/>
    <property type="match status" value="1"/>
</dbReference>
<dbReference type="Pfam" id="PF00109">
    <property type="entry name" value="ketoacyl-synt"/>
    <property type="match status" value="1"/>
</dbReference>
<evidence type="ECO:0000313" key="2">
    <source>
        <dbReference type="EMBL" id="CAH1394186.1"/>
    </source>
</evidence>
<evidence type="ECO:0000259" key="1">
    <source>
        <dbReference type="Pfam" id="PF00109"/>
    </source>
</evidence>
<feature type="domain" description="Beta-ketoacyl synthase-like N-terminal" evidence="1">
    <location>
        <begin position="14"/>
        <end position="111"/>
    </location>
</feature>
<protein>
    <recommendedName>
        <fullName evidence="1">Beta-ketoacyl synthase-like N-terminal domain-containing protein</fullName>
    </recommendedName>
</protein>
<dbReference type="InterPro" id="IPR014030">
    <property type="entry name" value="Ketoacyl_synth_N"/>
</dbReference>
<dbReference type="GO" id="GO:0004312">
    <property type="term" value="F:fatty acid synthase activity"/>
    <property type="evidence" value="ECO:0007669"/>
    <property type="project" value="TreeGrafter"/>
</dbReference>
<reference evidence="2" key="1">
    <citation type="submission" date="2022-01" db="EMBL/GenBank/DDBJ databases">
        <authorList>
            <person name="King R."/>
        </authorList>
    </citation>
    <scope>NUCLEOTIDE SEQUENCE</scope>
</reference>
<dbReference type="InterPro" id="IPR016039">
    <property type="entry name" value="Thiolase-like"/>
</dbReference>
<keyword evidence="3" id="KW-1185">Reference proteome</keyword>
<dbReference type="Proteomes" id="UP001152798">
    <property type="component" value="Chromosome 2"/>
</dbReference>
<dbReference type="AlphaFoldDB" id="A0A9P0H3F6"/>
<dbReference type="GO" id="GO:0006633">
    <property type="term" value="P:fatty acid biosynthetic process"/>
    <property type="evidence" value="ECO:0007669"/>
    <property type="project" value="TreeGrafter"/>
</dbReference>
<proteinExistence type="predicted"/>
<gene>
    <name evidence="2" type="ORF">NEZAVI_LOCUS4723</name>
</gene>